<dbReference type="EMBL" id="BMAT01000035">
    <property type="protein sequence ID" value="GFR58215.1"/>
    <property type="molecule type" value="Genomic_DNA"/>
</dbReference>
<keyword evidence="4" id="KW-1015">Disulfide bond</keyword>
<gene>
    <name evidence="8" type="ORF">ElyMa_000024100</name>
</gene>
<keyword evidence="9" id="KW-1185">Reference proteome</keyword>
<dbReference type="GO" id="GO:0008467">
    <property type="term" value="F:[heparan sulfate]-glucosamine 3-sulfotransferase activity"/>
    <property type="evidence" value="ECO:0007669"/>
    <property type="project" value="TreeGrafter"/>
</dbReference>
<keyword evidence="2" id="KW-0325">Glycoprotein</keyword>
<keyword evidence="6" id="KW-0812">Transmembrane</keyword>
<keyword evidence="6" id="KW-1133">Transmembrane helix</keyword>
<dbReference type="AlphaFoldDB" id="A0AAV4EBZ4"/>
<evidence type="ECO:0000256" key="2">
    <source>
        <dbReference type="ARBA" id="ARBA00023180"/>
    </source>
</evidence>
<dbReference type="Proteomes" id="UP000762676">
    <property type="component" value="Unassembled WGS sequence"/>
</dbReference>
<accession>A0AAV4EBZ4</accession>
<dbReference type="SUPFAM" id="SSF52540">
    <property type="entry name" value="P-loop containing nucleoside triphosphate hydrolases"/>
    <property type="match status" value="1"/>
</dbReference>
<evidence type="ECO:0000256" key="1">
    <source>
        <dbReference type="ARBA" id="ARBA00022679"/>
    </source>
</evidence>
<dbReference type="PANTHER" id="PTHR10605:SF72">
    <property type="entry name" value="HEPARAN SULFATE 3-O SULFOTRANSFERASE-B, ISOFORM A"/>
    <property type="match status" value="1"/>
</dbReference>
<evidence type="ECO:0000256" key="3">
    <source>
        <dbReference type="PIRSR" id="PIRSR637359-2"/>
    </source>
</evidence>
<keyword evidence="1" id="KW-0808">Transferase</keyword>
<dbReference type="InterPro" id="IPR000863">
    <property type="entry name" value="Sulfotransferase_dom"/>
</dbReference>
<name>A0AAV4EBZ4_9GAST</name>
<evidence type="ECO:0000313" key="9">
    <source>
        <dbReference type="Proteomes" id="UP000762676"/>
    </source>
</evidence>
<sequence>MILTCGAKTFCLTNRVSLPPFLAICVCCVVYFIIFISNLEKSPRRLELDDNLLTLEHSNYNATPQVTHPVSLKRSAETEQSLNRTEVKQTADINRWINIFVKNPSQLSVWDPATSPRTRNTTQQNTNKDFKSGRNDLRLTEAKVPGLFLHGNWHWTLTKRGEYDPAVYTPPAGELPAQRLPKAIIIGAGMCGTRAILEFLNLHPNIVAESREMNFFNDKQILDRGLAWYKASMPLSYSNQLTIEKSPAYFSSWQAPAEIFNMDKAVKLILVVKDPVQRILTQAGKMIDRIGLHDGDPEHYERLYLNSKGSTPEVRNDSTTVVGGLYAQHLKRWLSYFPLHQVHVLEGGDLINQPAQEIHRLETFLGVPHIITSKNFVYNSTKGFYCLAPMYSLQRTKCLGDNKGVQHPHLKPWVSQLLYDFYRPHNKRFFALIGRKFNWDQEQIPSK</sequence>
<feature type="region of interest" description="Disordered" evidence="5">
    <location>
        <begin position="111"/>
        <end position="132"/>
    </location>
</feature>
<dbReference type="Gene3D" id="3.40.50.300">
    <property type="entry name" value="P-loop containing nucleotide triphosphate hydrolases"/>
    <property type="match status" value="1"/>
</dbReference>
<feature type="binding site" evidence="3">
    <location>
        <position position="385"/>
    </location>
    <ligand>
        <name>3'-phosphoadenylyl sulfate</name>
        <dbReference type="ChEBI" id="CHEBI:58339"/>
    </ligand>
</feature>
<comment type="caution">
    <text evidence="8">The sequence shown here is derived from an EMBL/GenBank/DDBJ whole genome shotgun (WGS) entry which is preliminary data.</text>
</comment>
<feature type="domain" description="Sulfotransferase" evidence="7">
    <location>
        <begin position="181"/>
        <end position="427"/>
    </location>
</feature>
<proteinExistence type="predicted"/>
<dbReference type="PANTHER" id="PTHR10605">
    <property type="entry name" value="HEPARAN SULFATE SULFOTRANSFERASE"/>
    <property type="match status" value="1"/>
</dbReference>
<protein>
    <submittedName>
        <fullName evidence="8">Heparan sulfate glucosamine 3-O-sulfotransferase 5</fullName>
    </submittedName>
</protein>
<evidence type="ECO:0000256" key="4">
    <source>
        <dbReference type="PIRSR" id="PIRSR637359-3"/>
    </source>
</evidence>
<organism evidence="8 9">
    <name type="scientific">Elysia marginata</name>
    <dbReference type="NCBI Taxonomy" id="1093978"/>
    <lineage>
        <taxon>Eukaryota</taxon>
        <taxon>Metazoa</taxon>
        <taxon>Spiralia</taxon>
        <taxon>Lophotrochozoa</taxon>
        <taxon>Mollusca</taxon>
        <taxon>Gastropoda</taxon>
        <taxon>Heterobranchia</taxon>
        <taxon>Euthyneura</taxon>
        <taxon>Panpulmonata</taxon>
        <taxon>Sacoglossa</taxon>
        <taxon>Placobranchoidea</taxon>
        <taxon>Plakobranchidae</taxon>
        <taxon>Elysia</taxon>
    </lineage>
</organism>
<keyword evidence="6" id="KW-0472">Membrane</keyword>
<dbReference type="InterPro" id="IPR037359">
    <property type="entry name" value="NST/OST"/>
</dbReference>
<reference evidence="8 9" key="1">
    <citation type="journal article" date="2021" name="Elife">
        <title>Chloroplast acquisition without the gene transfer in kleptoplastic sea slugs, Plakobranchus ocellatus.</title>
        <authorList>
            <person name="Maeda T."/>
            <person name="Takahashi S."/>
            <person name="Yoshida T."/>
            <person name="Shimamura S."/>
            <person name="Takaki Y."/>
            <person name="Nagai Y."/>
            <person name="Toyoda A."/>
            <person name="Suzuki Y."/>
            <person name="Arimoto A."/>
            <person name="Ishii H."/>
            <person name="Satoh N."/>
            <person name="Nishiyama T."/>
            <person name="Hasebe M."/>
            <person name="Maruyama T."/>
            <person name="Minagawa J."/>
            <person name="Obokata J."/>
            <person name="Shigenobu S."/>
        </authorList>
    </citation>
    <scope>NUCLEOTIDE SEQUENCE [LARGE SCALE GENOMIC DNA]</scope>
</reference>
<dbReference type="Pfam" id="PF00685">
    <property type="entry name" value="Sulfotransfer_1"/>
    <property type="match status" value="1"/>
</dbReference>
<feature type="binding site" evidence="3">
    <location>
        <begin position="403"/>
        <end position="407"/>
    </location>
    <ligand>
        <name>3'-phosphoadenylyl sulfate</name>
        <dbReference type="ChEBI" id="CHEBI:58339"/>
    </ligand>
</feature>
<dbReference type="InterPro" id="IPR027417">
    <property type="entry name" value="P-loop_NTPase"/>
</dbReference>
<evidence type="ECO:0000256" key="5">
    <source>
        <dbReference type="SAM" id="MobiDB-lite"/>
    </source>
</evidence>
<feature type="transmembrane region" description="Helical" evidence="6">
    <location>
        <begin position="20"/>
        <end position="39"/>
    </location>
</feature>
<evidence type="ECO:0000259" key="7">
    <source>
        <dbReference type="Pfam" id="PF00685"/>
    </source>
</evidence>
<feature type="compositionally biased region" description="Low complexity" evidence="5">
    <location>
        <begin position="117"/>
        <end position="127"/>
    </location>
</feature>
<feature type="disulfide bond" evidence="4">
    <location>
        <begin position="386"/>
        <end position="398"/>
    </location>
</feature>
<evidence type="ECO:0000313" key="8">
    <source>
        <dbReference type="EMBL" id="GFR58215.1"/>
    </source>
</evidence>
<evidence type="ECO:0000256" key="6">
    <source>
        <dbReference type="SAM" id="Phobius"/>
    </source>
</evidence>